<proteinExistence type="predicted"/>
<name>A0A2I0AGA6_9ASPA</name>
<reference evidence="1 2" key="1">
    <citation type="journal article" date="2017" name="Nature">
        <title>The Apostasia genome and the evolution of orchids.</title>
        <authorList>
            <person name="Zhang G.Q."/>
            <person name="Liu K.W."/>
            <person name="Li Z."/>
            <person name="Lohaus R."/>
            <person name="Hsiao Y.Y."/>
            <person name="Niu S.C."/>
            <person name="Wang J.Y."/>
            <person name="Lin Y.C."/>
            <person name="Xu Q."/>
            <person name="Chen L.J."/>
            <person name="Yoshida K."/>
            <person name="Fujiwara S."/>
            <person name="Wang Z.W."/>
            <person name="Zhang Y.Q."/>
            <person name="Mitsuda N."/>
            <person name="Wang M."/>
            <person name="Liu G.H."/>
            <person name="Pecoraro L."/>
            <person name="Huang H.X."/>
            <person name="Xiao X.J."/>
            <person name="Lin M."/>
            <person name="Wu X.Y."/>
            <person name="Wu W.L."/>
            <person name="Chen Y.Y."/>
            <person name="Chang S.B."/>
            <person name="Sakamoto S."/>
            <person name="Ohme-Takagi M."/>
            <person name="Yagi M."/>
            <person name="Zeng S.J."/>
            <person name="Shen C.Y."/>
            <person name="Yeh C.M."/>
            <person name="Luo Y.B."/>
            <person name="Tsai W.C."/>
            <person name="Van de Peer Y."/>
            <person name="Liu Z.J."/>
        </authorList>
    </citation>
    <scope>NUCLEOTIDE SEQUENCE [LARGE SCALE GENOMIC DNA]</scope>
    <source>
        <strain evidence="2">cv. Shenzhen</strain>
        <tissue evidence="1">Stem</tissue>
    </source>
</reference>
<accession>A0A2I0AGA6</accession>
<gene>
    <name evidence="1" type="ORF">AXF42_Ash000415</name>
</gene>
<sequence>MDKACKWLQAPFDDDLAPGIHGERCAGIISISTFVHPESDCFSFPFSFAPLTFSFDGFSGPGEASALLLLAEHLLPSRPHRPESQSHHASSAFIIFGSSSSSSSFTQSHKLYMGAQNQSCLISLDVDLCLGHVRTLATACPTRLVRIELEPEIRSQSIFHLLIFSHCPTLVVVAEIPLGDEKPSLPTIPEERISQLEDGVPLRSSLCPTLIGQGNGYISDYLMANYNYILAFSTLSF</sequence>
<dbReference type="AlphaFoldDB" id="A0A2I0AGA6"/>
<dbReference type="EMBL" id="KZ451982">
    <property type="protein sequence ID" value="PKA54580.1"/>
    <property type="molecule type" value="Genomic_DNA"/>
</dbReference>
<evidence type="ECO:0000313" key="1">
    <source>
        <dbReference type="EMBL" id="PKA54580.1"/>
    </source>
</evidence>
<organism evidence="1 2">
    <name type="scientific">Apostasia shenzhenica</name>
    <dbReference type="NCBI Taxonomy" id="1088818"/>
    <lineage>
        <taxon>Eukaryota</taxon>
        <taxon>Viridiplantae</taxon>
        <taxon>Streptophyta</taxon>
        <taxon>Embryophyta</taxon>
        <taxon>Tracheophyta</taxon>
        <taxon>Spermatophyta</taxon>
        <taxon>Magnoliopsida</taxon>
        <taxon>Liliopsida</taxon>
        <taxon>Asparagales</taxon>
        <taxon>Orchidaceae</taxon>
        <taxon>Apostasioideae</taxon>
        <taxon>Apostasia</taxon>
    </lineage>
</organism>
<protein>
    <submittedName>
        <fullName evidence="1">Uncharacterized protein</fullName>
    </submittedName>
</protein>
<dbReference type="Proteomes" id="UP000236161">
    <property type="component" value="Unassembled WGS sequence"/>
</dbReference>
<evidence type="ECO:0000313" key="2">
    <source>
        <dbReference type="Proteomes" id="UP000236161"/>
    </source>
</evidence>
<keyword evidence="2" id="KW-1185">Reference proteome</keyword>